<accession>A0A1Y2J5B7</accession>
<dbReference type="AlphaFoldDB" id="A0A1Y2J5B7"/>
<dbReference type="EMBL" id="KZ084086">
    <property type="protein sequence ID" value="OSD08556.1"/>
    <property type="molecule type" value="Genomic_DNA"/>
</dbReference>
<protein>
    <submittedName>
        <fullName evidence="2">Uncharacterized protein</fullName>
    </submittedName>
</protein>
<feature type="compositionally biased region" description="Acidic residues" evidence="1">
    <location>
        <begin position="943"/>
        <end position="959"/>
    </location>
</feature>
<dbReference type="Proteomes" id="UP000193067">
    <property type="component" value="Unassembled WGS sequence"/>
</dbReference>
<evidence type="ECO:0000313" key="3">
    <source>
        <dbReference type="Proteomes" id="UP000193067"/>
    </source>
</evidence>
<keyword evidence="3" id="KW-1185">Reference proteome</keyword>
<sequence length="975" mass="110170">MKSLITRDDFVPGDIEGVDFRSLDKQLAAGASYEEPWSDVREGWRTSPVTIGIPLGKKPTQASPVPGLHFTIPDFHHKSICAEIVKTFSSDPAARDFVYDPYLVEHGPAGSAGDEQVHGELYNSPAFVQEDLRLQNSAREPGCDLPRAIAALMFWSDATVVSQFGNQKAWPGYLYFGNQSKYTRARPTARAAHHIAYFVPLPDRIQDFIREHNNGKPASASLLTHCRRELFHAQWECIIDEEFMHAYEHGIVVDCIDGVRRRLYPRIFTYSADYPEKMLLATLRDKGRCPCPRCLTTFDQIHKMGTPEDFEARVRTARPPMSSHDNLIQEARELVYHDGYVVNSDHVEALLREQSLVPTRNAFAKLQCFGFNLHEALVVDQLHEFELGVWKAIFTQIVRILETAGTATVHELNKRFRQVPSFAWTTIRKFADNVCDMKRLAARDFEDMLQCIIPCFEGLLPEAHNDAILTLLFVAAYWHALAKMRMHTGTSLAHLEDATTVLGYELRHFSSVTCTAFDTRETQAEYDAHKRADARRPGGTQATVGDGCRPRTFNINTVKMHFLGDYPSSIRQFGTTDAYTTQIGEHEHRRVKARRQRTNGVSADGQVVNLDARESRMHQMAHELCELGMDIPGLVSHSEDVADPSFIAPEVHHHIGETEKNVVDLADWQARNADDPAVQMFVPLMKAHLRERLRDAYPPLADEEVPIIVRHDRVYRHAIAYVNYTTYDLQRDQDIIHPSTDKRDILVHTPSAASCDVVRPFPWTYARVLGIYHANVLPPGETKPCRYEFLHVRWFEHVDAHQSGPLARRLDKVKFTSYSTGDAFGFVDPAHVIRACHLIPAFHHGRTKDYLPASTLARDPEGDWRYHVVNRFVDRDIFARFLGCGVGHMGLCASATESLKPPGFDAEVPLPHVQHAVPGTDNPSPHALASPPHRISSLLGNQDVDEEDGTGGDLVNDEDEEVELEYADFDFHAEL</sequence>
<feature type="region of interest" description="Disordered" evidence="1">
    <location>
        <begin position="527"/>
        <end position="547"/>
    </location>
</feature>
<feature type="compositionally biased region" description="Basic and acidic residues" evidence="1">
    <location>
        <begin position="527"/>
        <end position="536"/>
    </location>
</feature>
<dbReference type="STRING" id="1353009.A0A1Y2J5B7"/>
<organism evidence="2 3">
    <name type="scientific">Trametes coccinea (strain BRFM310)</name>
    <name type="common">Pycnoporus coccineus</name>
    <dbReference type="NCBI Taxonomy" id="1353009"/>
    <lineage>
        <taxon>Eukaryota</taxon>
        <taxon>Fungi</taxon>
        <taxon>Dikarya</taxon>
        <taxon>Basidiomycota</taxon>
        <taxon>Agaricomycotina</taxon>
        <taxon>Agaricomycetes</taxon>
        <taxon>Polyporales</taxon>
        <taxon>Polyporaceae</taxon>
        <taxon>Trametes</taxon>
    </lineage>
</organism>
<dbReference type="Pfam" id="PF18759">
    <property type="entry name" value="Plavaka"/>
    <property type="match status" value="1"/>
</dbReference>
<evidence type="ECO:0000256" key="1">
    <source>
        <dbReference type="SAM" id="MobiDB-lite"/>
    </source>
</evidence>
<proteinExistence type="predicted"/>
<reference evidence="2 3" key="1">
    <citation type="journal article" date="2015" name="Biotechnol. Biofuels">
        <title>Enhanced degradation of softwood versus hardwood by the white-rot fungus Pycnoporus coccineus.</title>
        <authorList>
            <person name="Couturier M."/>
            <person name="Navarro D."/>
            <person name="Chevret D."/>
            <person name="Henrissat B."/>
            <person name="Piumi F."/>
            <person name="Ruiz-Duenas F.J."/>
            <person name="Martinez A.T."/>
            <person name="Grigoriev I.V."/>
            <person name="Riley R."/>
            <person name="Lipzen A."/>
            <person name="Berrin J.G."/>
            <person name="Master E.R."/>
            <person name="Rosso M.N."/>
        </authorList>
    </citation>
    <scope>NUCLEOTIDE SEQUENCE [LARGE SCALE GENOMIC DNA]</scope>
    <source>
        <strain evidence="2 3">BRFM310</strain>
    </source>
</reference>
<evidence type="ECO:0000313" key="2">
    <source>
        <dbReference type="EMBL" id="OSD08556.1"/>
    </source>
</evidence>
<dbReference type="OrthoDB" id="2687259at2759"/>
<feature type="region of interest" description="Disordered" evidence="1">
    <location>
        <begin position="913"/>
        <end position="959"/>
    </location>
</feature>
<dbReference type="InterPro" id="IPR041078">
    <property type="entry name" value="Plavaka"/>
</dbReference>
<name>A0A1Y2J5B7_TRAC3</name>
<gene>
    <name evidence="2" type="ORF">PYCCODRAFT_1356669</name>
</gene>